<evidence type="ECO:0000256" key="24">
    <source>
        <dbReference type="RuleBase" id="RU363065"/>
    </source>
</evidence>
<comment type="function">
    <text evidence="24">Catalyzes the ATP-dependent phosphorylation of sn-l,2-diacylglycerol (DAG) to phosphatidic acid. Involved in the recycling of diacylglycerol produced as a by-product during membrane-derived oligosaccharide (MDO) biosynthesis.</text>
</comment>
<evidence type="ECO:0000256" key="10">
    <source>
        <dbReference type="ARBA" id="ARBA00022723"/>
    </source>
</evidence>
<keyword evidence="17 24" id="KW-0472">Membrane</keyword>
<dbReference type="RefSeq" id="WP_114281211.1">
    <property type="nucleotide sequence ID" value="NZ_QPJY01000016.1"/>
</dbReference>
<feature type="binding site" evidence="21">
    <location>
        <position position="56"/>
    </location>
    <ligand>
        <name>substrate</name>
    </ligand>
</feature>
<evidence type="ECO:0000256" key="16">
    <source>
        <dbReference type="ARBA" id="ARBA00023098"/>
    </source>
</evidence>
<evidence type="ECO:0000256" key="8">
    <source>
        <dbReference type="ARBA" id="ARBA00022679"/>
    </source>
</evidence>
<proteinExistence type="inferred from homology"/>
<keyword evidence="9 24" id="KW-0812">Transmembrane</keyword>
<evidence type="ECO:0000256" key="5">
    <source>
        <dbReference type="ARBA" id="ARBA00022475"/>
    </source>
</evidence>
<dbReference type="Proteomes" id="UP000252707">
    <property type="component" value="Unassembled WGS sequence"/>
</dbReference>
<feature type="binding site" evidence="22">
    <location>
        <begin position="95"/>
        <end position="96"/>
    </location>
    <ligand>
        <name>ATP</name>
        <dbReference type="ChEBI" id="CHEBI:30616"/>
    </ligand>
</feature>
<gene>
    <name evidence="25" type="ORF">DFQ59_11648</name>
</gene>
<feature type="binding site" evidence="22">
    <location>
        <position position="29"/>
    </location>
    <ligand>
        <name>ATP</name>
        <dbReference type="ChEBI" id="CHEBI:30616"/>
    </ligand>
</feature>
<keyword evidence="8 24" id="KW-0808">Transferase</keyword>
<evidence type="ECO:0000256" key="18">
    <source>
        <dbReference type="ARBA" id="ARBA00023209"/>
    </source>
</evidence>
<comment type="catalytic activity">
    <reaction evidence="24">
        <text>a 1,2-diacyl-sn-glycerol + ATP = a 1,2-diacyl-sn-glycero-3-phosphate + ADP + H(+)</text>
        <dbReference type="Rhea" id="RHEA:10272"/>
        <dbReference type="ChEBI" id="CHEBI:15378"/>
        <dbReference type="ChEBI" id="CHEBI:17815"/>
        <dbReference type="ChEBI" id="CHEBI:30616"/>
        <dbReference type="ChEBI" id="CHEBI:58608"/>
        <dbReference type="ChEBI" id="CHEBI:456216"/>
        <dbReference type="EC" id="2.7.1.107"/>
    </reaction>
</comment>
<keyword evidence="7 24" id="KW-0997">Cell inner membrane</keyword>
<evidence type="ECO:0000256" key="13">
    <source>
        <dbReference type="ARBA" id="ARBA00022840"/>
    </source>
</evidence>
<keyword evidence="10 23" id="KW-0479">Metal-binding</keyword>
<evidence type="ECO:0000256" key="11">
    <source>
        <dbReference type="ARBA" id="ARBA00022741"/>
    </source>
</evidence>
<dbReference type="Pfam" id="PF01219">
    <property type="entry name" value="DAGK_prokar"/>
    <property type="match status" value="1"/>
</dbReference>
<protein>
    <recommendedName>
        <fullName evidence="4 24">Diacylglycerol kinase</fullName>
        <ecNumber evidence="3 24">2.7.1.107</ecNumber>
    </recommendedName>
</protein>
<feature type="binding site" evidence="22">
    <location>
        <position position="10"/>
    </location>
    <ligand>
        <name>ATP</name>
        <dbReference type="ChEBI" id="CHEBI:30616"/>
    </ligand>
</feature>
<comment type="cofactor">
    <cofactor evidence="23">
        <name>Mg(2+)</name>
        <dbReference type="ChEBI" id="CHEBI:18420"/>
    </cofactor>
    <text evidence="23">Mn(2+), Zn(2+), Cd(2+) and Co(2+) support activity to lesser extents.</text>
</comment>
<feature type="binding site" evidence="21">
    <location>
        <position position="70"/>
    </location>
    <ligand>
        <name>substrate</name>
    </ligand>
</feature>
<keyword evidence="16 24" id="KW-0443">Lipid metabolism</keyword>
<evidence type="ECO:0000256" key="23">
    <source>
        <dbReference type="PIRSR" id="PIRSR600829-4"/>
    </source>
</evidence>
<feature type="binding site" evidence="21">
    <location>
        <position position="10"/>
    </location>
    <ligand>
        <name>substrate</name>
    </ligand>
</feature>
<evidence type="ECO:0000256" key="6">
    <source>
        <dbReference type="ARBA" id="ARBA00022516"/>
    </source>
</evidence>
<keyword evidence="6" id="KW-0444">Lipid biosynthesis</keyword>
<reference evidence="25 26" key="1">
    <citation type="submission" date="2018-07" db="EMBL/GenBank/DDBJ databases">
        <title>Genomic Encyclopedia of Type Strains, Phase IV (KMG-IV): sequencing the most valuable type-strain genomes for metagenomic binning, comparative biology and taxonomic classification.</title>
        <authorList>
            <person name="Goeker M."/>
        </authorList>
    </citation>
    <scope>NUCLEOTIDE SEQUENCE [LARGE SCALE GENOMIC DNA]</scope>
    <source>
        <strain evidence="25 26">DSM 26407</strain>
    </source>
</reference>
<evidence type="ECO:0000256" key="22">
    <source>
        <dbReference type="PIRSR" id="PIRSR600829-3"/>
    </source>
</evidence>
<evidence type="ECO:0000256" key="4">
    <source>
        <dbReference type="ARBA" id="ARBA00017575"/>
    </source>
</evidence>
<evidence type="ECO:0000256" key="17">
    <source>
        <dbReference type="ARBA" id="ARBA00023136"/>
    </source>
</evidence>
<comment type="subcellular location">
    <subcellularLocation>
        <location evidence="1 24">Cell inner membrane</location>
        <topology evidence="1 24">Multi-pass membrane protein</topology>
    </subcellularLocation>
</comment>
<organism evidence="25 26">
    <name type="scientific">Thioalbus denitrificans</name>
    <dbReference type="NCBI Taxonomy" id="547122"/>
    <lineage>
        <taxon>Bacteria</taxon>
        <taxon>Pseudomonadati</taxon>
        <taxon>Pseudomonadota</taxon>
        <taxon>Gammaproteobacteria</taxon>
        <taxon>Chromatiales</taxon>
        <taxon>Ectothiorhodospiraceae</taxon>
        <taxon>Thioalbus</taxon>
    </lineage>
</organism>
<dbReference type="AlphaFoldDB" id="A0A369BSX4"/>
<evidence type="ECO:0000256" key="3">
    <source>
        <dbReference type="ARBA" id="ARBA00012133"/>
    </source>
</evidence>
<keyword evidence="19 24" id="KW-1208">Phospholipid metabolism</keyword>
<comment type="caution">
    <text evidence="24">Lacks conserved residue(s) required for the propagation of feature annotation.</text>
</comment>
<comment type="similarity">
    <text evidence="2 24">Belongs to the bacterial diacylglycerol kinase family.</text>
</comment>
<feature type="binding site" evidence="22">
    <location>
        <position position="17"/>
    </location>
    <ligand>
        <name>ATP</name>
        <dbReference type="ChEBI" id="CHEBI:30616"/>
    </ligand>
</feature>
<feature type="binding site" evidence="22">
    <location>
        <position position="77"/>
    </location>
    <ligand>
        <name>ATP</name>
        <dbReference type="ChEBI" id="CHEBI:30616"/>
    </ligand>
</feature>
<evidence type="ECO:0000256" key="1">
    <source>
        <dbReference type="ARBA" id="ARBA00004429"/>
    </source>
</evidence>
<dbReference type="InterPro" id="IPR036945">
    <property type="entry name" value="DAGK_sf"/>
</dbReference>
<dbReference type="OrthoDB" id="9796011at2"/>
<dbReference type="GO" id="GO:0005886">
    <property type="term" value="C:plasma membrane"/>
    <property type="evidence" value="ECO:0007669"/>
    <property type="project" value="UniProtKB-SubCell"/>
</dbReference>
<feature type="binding site" evidence="22">
    <location>
        <begin position="86"/>
        <end position="88"/>
    </location>
    <ligand>
        <name>ATP</name>
        <dbReference type="ChEBI" id="CHEBI:30616"/>
    </ligand>
</feature>
<evidence type="ECO:0000256" key="9">
    <source>
        <dbReference type="ARBA" id="ARBA00022692"/>
    </source>
</evidence>
<keyword evidence="18" id="KW-0594">Phospholipid biosynthesis</keyword>
<keyword evidence="11 22" id="KW-0547">Nucleotide-binding</keyword>
<feature type="binding site" evidence="23">
    <location>
        <position position="77"/>
    </location>
    <ligand>
        <name>a divalent metal cation</name>
        <dbReference type="ChEBI" id="CHEBI:60240"/>
    </ligand>
</feature>
<dbReference type="PANTHER" id="PTHR34299:SF1">
    <property type="entry name" value="DIACYLGLYCEROL KINASE"/>
    <property type="match status" value="1"/>
</dbReference>
<dbReference type="GO" id="GO:0005524">
    <property type="term" value="F:ATP binding"/>
    <property type="evidence" value="ECO:0007669"/>
    <property type="project" value="UniProtKB-KW"/>
</dbReference>
<dbReference type="Gene3D" id="1.10.287.3610">
    <property type="match status" value="1"/>
</dbReference>
<evidence type="ECO:0000313" key="26">
    <source>
        <dbReference type="Proteomes" id="UP000252707"/>
    </source>
</evidence>
<dbReference type="GO" id="GO:0004143">
    <property type="term" value="F:ATP-dependent diacylglycerol kinase activity"/>
    <property type="evidence" value="ECO:0007669"/>
    <property type="project" value="UniProtKB-EC"/>
</dbReference>
<dbReference type="CDD" id="cd14264">
    <property type="entry name" value="DAGK_IM"/>
    <property type="match status" value="1"/>
</dbReference>
<comment type="caution">
    <text evidence="25">The sequence shown here is derived from an EMBL/GenBank/DDBJ whole genome shotgun (WGS) entry which is preliminary data.</text>
</comment>
<dbReference type="InterPro" id="IPR000829">
    <property type="entry name" value="DAGK"/>
</dbReference>
<dbReference type="GO" id="GO:0006654">
    <property type="term" value="P:phosphatidic acid biosynthetic process"/>
    <property type="evidence" value="ECO:0007669"/>
    <property type="project" value="InterPro"/>
</dbReference>
<dbReference type="PANTHER" id="PTHR34299">
    <property type="entry name" value="DIACYLGLYCEROL KINASE"/>
    <property type="match status" value="1"/>
</dbReference>
<dbReference type="PROSITE" id="PS01069">
    <property type="entry name" value="DAGK_PROKAR"/>
    <property type="match status" value="1"/>
</dbReference>
<evidence type="ECO:0000256" key="2">
    <source>
        <dbReference type="ARBA" id="ARBA00005967"/>
    </source>
</evidence>
<feature type="transmembrane region" description="Helical" evidence="24">
    <location>
        <begin position="97"/>
        <end position="118"/>
    </location>
</feature>
<dbReference type="EC" id="2.7.1.107" evidence="3 24"/>
<evidence type="ECO:0000313" key="25">
    <source>
        <dbReference type="EMBL" id="RCX24762.1"/>
    </source>
</evidence>
<feature type="binding site" evidence="21">
    <location>
        <begin position="31"/>
        <end position="35"/>
    </location>
    <ligand>
        <name>substrate</name>
    </ligand>
</feature>
<keyword evidence="26" id="KW-1185">Reference proteome</keyword>
<sequence length="119" mass="12259">MASSATGLTRIINAAGYSLAGLRAAFRNEAAFRQELLLVALAVPLACWLGDTGIERALMIGAVGSVLVVELLNSAVESVVDRIGPEHHELAGRAKDLGSAAVLVCLLLAAVVWGLVLLG</sequence>
<evidence type="ECO:0000256" key="21">
    <source>
        <dbReference type="PIRSR" id="PIRSR600829-2"/>
    </source>
</evidence>
<evidence type="ECO:0000256" key="7">
    <source>
        <dbReference type="ARBA" id="ARBA00022519"/>
    </source>
</evidence>
<evidence type="ECO:0000256" key="19">
    <source>
        <dbReference type="ARBA" id="ARBA00023264"/>
    </source>
</evidence>
<dbReference type="GO" id="GO:0046872">
    <property type="term" value="F:metal ion binding"/>
    <property type="evidence" value="ECO:0007669"/>
    <property type="project" value="UniProtKB-KW"/>
</dbReference>
<keyword evidence="12 24" id="KW-0418">Kinase</keyword>
<feature type="binding site" evidence="23">
    <location>
        <position position="29"/>
    </location>
    <ligand>
        <name>a divalent metal cation</name>
        <dbReference type="ChEBI" id="CHEBI:60240"/>
    </ligand>
</feature>
<keyword evidence="14 23" id="KW-0460">Magnesium</keyword>
<accession>A0A369BSX4</accession>
<feature type="binding site" evidence="21">
    <location>
        <position position="99"/>
    </location>
    <ligand>
        <name>substrate</name>
    </ligand>
</feature>
<evidence type="ECO:0000256" key="20">
    <source>
        <dbReference type="PIRSR" id="PIRSR600829-1"/>
    </source>
</evidence>
<dbReference type="InterPro" id="IPR033718">
    <property type="entry name" value="DAGK_prok"/>
</dbReference>
<name>A0A369BSX4_9GAMM</name>
<dbReference type="EMBL" id="QPJY01000016">
    <property type="protein sequence ID" value="RCX24762.1"/>
    <property type="molecule type" value="Genomic_DNA"/>
</dbReference>
<evidence type="ECO:0000256" key="12">
    <source>
        <dbReference type="ARBA" id="ARBA00022777"/>
    </source>
</evidence>
<keyword evidence="15 24" id="KW-1133">Transmembrane helix</keyword>
<feature type="active site" description="Proton acceptor" evidence="20">
    <location>
        <position position="70"/>
    </location>
</feature>
<evidence type="ECO:0000256" key="14">
    <source>
        <dbReference type="ARBA" id="ARBA00022842"/>
    </source>
</evidence>
<evidence type="ECO:0000256" key="15">
    <source>
        <dbReference type="ARBA" id="ARBA00022989"/>
    </source>
</evidence>
<keyword evidence="13 22" id="KW-0067">ATP-binding</keyword>
<keyword evidence="5" id="KW-1003">Cell membrane</keyword>